<organism evidence="2 3">
    <name type="scientific">Paraburkholderia ultramafica</name>
    <dbReference type="NCBI Taxonomy" id="1544867"/>
    <lineage>
        <taxon>Bacteria</taxon>
        <taxon>Pseudomonadati</taxon>
        <taxon>Pseudomonadota</taxon>
        <taxon>Betaproteobacteria</taxon>
        <taxon>Burkholderiales</taxon>
        <taxon>Burkholderiaceae</taxon>
        <taxon>Paraburkholderia</taxon>
    </lineage>
</organism>
<accession>A0A6S7D5B7</accession>
<dbReference type="Pfam" id="PF13663">
    <property type="entry name" value="DUF4148"/>
    <property type="match status" value="1"/>
</dbReference>
<protein>
    <recommendedName>
        <fullName evidence="4">DUF4148 domain-containing protein</fullName>
    </recommendedName>
</protein>
<sequence>MKVSMIALAFAAFATTASAHAVTSVDANAAQYNAQQTHQWDPDHNSATAKTRQDVRQELVHAQKDGQLAALNKLYQGS</sequence>
<evidence type="ECO:0000313" key="2">
    <source>
        <dbReference type="EMBL" id="CAB3796366.1"/>
    </source>
</evidence>
<name>A0A6S7D5B7_9BURK</name>
<keyword evidence="1" id="KW-0732">Signal</keyword>
<evidence type="ECO:0008006" key="4">
    <source>
        <dbReference type="Google" id="ProtNLM"/>
    </source>
</evidence>
<dbReference type="InterPro" id="IPR025421">
    <property type="entry name" value="DUF4148"/>
</dbReference>
<dbReference type="AlphaFoldDB" id="A0A6S7D5B7"/>
<feature type="signal peptide" evidence="1">
    <location>
        <begin position="1"/>
        <end position="21"/>
    </location>
</feature>
<feature type="chain" id="PRO_5028847558" description="DUF4148 domain-containing protein" evidence="1">
    <location>
        <begin position="22"/>
        <end position="78"/>
    </location>
</feature>
<gene>
    <name evidence="2" type="ORF">LMG28614_04365</name>
</gene>
<dbReference type="Proteomes" id="UP000494365">
    <property type="component" value="Unassembled WGS sequence"/>
</dbReference>
<evidence type="ECO:0000256" key="1">
    <source>
        <dbReference type="SAM" id="SignalP"/>
    </source>
</evidence>
<dbReference type="RefSeq" id="WP_175151471.1">
    <property type="nucleotide sequence ID" value="NZ_CADIKK010000020.1"/>
</dbReference>
<proteinExistence type="predicted"/>
<dbReference type="EMBL" id="CADIKK010000020">
    <property type="protein sequence ID" value="CAB3796366.1"/>
    <property type="molecule type" value="Genomic_DNA"/>
</dbReference>
<reference evidence="2 3" key="1">
    <citation type="submission" date="2020-04" db="EMBL/GenBank/DDBJ databases">
        <authorList>
            <person name="De Canck E."/>
        </authorList>
    </citation>
    <scope>NUCLEOTIDE SEQUENCE [LARGE SCALE GENOMIC DNA]</scope>
    <source>
        <strain evidence="2 3">LMG 28614</strain>
    </source>
</reference>
<keyword evidence="3" id="KW-1185">Reference proteome</keyword>
<evidence type="ECO:0000313" key="3">
    <source>
        <dbReference type="Proteomes" id="UP000494365"/>
    </source>
</evidence>